<dbReference type="Gene3D" id="3.40.50.300">
    <property type="entry name" value="P-loop containing nucleotide triphosphate hydrolases"/>
    <property type="match status" value="1"/>
</dbReference>
<evidence type="ECO:0000259" key="5">
    <source>
        <dbReference type="SMART" id="SM00382"/>
    </source>
</evidence>
<dbReference type="EMBL" id="NPHW01002739">
    <property type="protein sequence ID" value="OXV10831.1"/>
    <property type="molecule type" value="Genomic_DNA"/>
</dbReference>
<feature type="repeat" description="ANK" evidence="3">
    <location>
        <begin position="1211"/>
        <end position="1243"/>
    </location>
</feature>
<dbReference type="InterPro" id="IPR029058">
    <property type="entry name" value="AB_hydrolase_fold"/>
</dbReference>
<dbReference type="SUPFAM" id="SSF52540">
    <property type="entry name" value="P-loop containing nucleoside triphosphate hydrolases"/>
    <property type="match status" value="1"/>
</dbReference>
<evidence type="ECO:0000313" key="7">
    <source>
        <dbReference type="Proteomes" id="UP000243515"/>
    </source>
</evidence>
<feature type="region of interest" description="Disordered" evidence="4">
    <location>
        <begin position="836"/>
        <end position="861"/>
    </location>
</feature>
<evidence type="ECO:0000256" key="1">
    <source>
        <dbReference type="ARBA" id="ARBA00007920"/>
    </source>
</evidence>
<dbReference type="SMART" id="SM00248">
    <property type="entry name" value="ANK"/>
    <property type="match status" value="3"/>
</dbReference>
<sequence>MPGSSLFRFPTGVLDIVVLAAGLFIPITIFAYNVVRNFGRPIIIGFETLAGGELKDPEILIVAVHGLGAHPDFTWTARGEILDTNSTVENQLDPHQKPKIKPGRVNWLSDSRFLRNDFPMAVVMRFAHNANWIFMAPWTTARETGLNLLAEVKNQTKHFNGRLPPILFVGHSFGGLVIKEAMVDAATSKQYEEILKATCGIIFLGTPHHGSQLSTPAIWAARLLGFLGSNTMLLKSLQCHEASLTDLQERFVGVISDLPDNVMHHVFCFRETLDTRMKGLPVGRSQIVSRDSASIDGCRNDKMDADHSGLNKYSSTSDNNYQKIKRAIHDIVEFSKECSYARGCKAQVISRLAQNPFPGEIPETLQTTPNNSENPCFTWLEENPQYREWKQMLTSSPKFIWCRNKWTTQAGPKVVRQLRDWRSLECHDVVSCIYMSNAESPSMQTVLASIVGQLVRKRIDDLDIEIMDQLLIANLRNPSSAQEETLWHLVGGLLNANAKRNVSLVLEGIDCLPSQELERFMVNLCHRFQEAKKEFRTKSEPDFCMRCIVISSKPAPPHVQDIDGTSCIDPTQKDEDNIDRCLQNLVPAADTGIHESLRDNIKTPVSGTCDWVKSEVDKFLARVSSEKTPKSLILRGGPGSGKSVLSKFLIDYLEQRPDVVVCYFIFKDADPATSQPIAAMRMLVHQLLSKNRGLYRHIGRFHEQEPQGNRQWTLEVLLGVFKDMMSDEKSKSTIIIIDALNECDDEYQKRPGASGWQKDFKPRADLMEKLKLLGPGIVGRFIITTQHFEELSAGFPRSKTIQLDTHDEVKDAIANVINHHVHKFFHDYLQQLRESETSDCEESSGDEQEAHQRHSERPSRYEALRKEYEDLQLVLEKNLKEKAGHMFLWVSLFMNNLEHLASTSPGKILEELEALPTDLMQLYIEMFSRRLKDHKTAICQKLPWILFAQRPLRREELQDALAMQDCRGKPEPALQKWRSGNLVGDLNRNFGSLVVVERSPSWVRLFHSSLRGALLGKSMPLCGRLMEICRTPDEEHAEIAATCLDYLCLPHSVLSKIRTVKLEDYDPSNHTEPLLRKFPFLRESKLLEEFPFLTYAATNWAYHARAAGESHPKVVKAFERLVAMKDNLEVAFQIYIRSLPHVHGKDIDLPHKLSEWGMEKLAIKYVEEKHDFNQTNEFGNHIFHSASWNGLLNLVKALEEKGVKADLMDGVKQTALHHAAQTGQLDVVDYLILKGLELDSSGTRQWTPLHYAASGRHLHVITALLDKGANARKTDNRNRTARQVLLAYLDPMTTASLGGTLDDVLARLENLEKSTCKIGEGLSSG</sequence>
<dbReference type="Gene3D" id="1.25.40.20">
    <property type="entry name" value="Ankyrin repeat-containing domain"/>
    <property type="match status" value="1"/>
</dbReference>
<reference evidence="6 7" key="1">
    <citation type="journal article" date="2015" name="Environ. Microbiol.">
        <title>Metagenome sequence of Elaphomyces granulatus from sporocarp tissue reveals Ascomycota ectomycorrhizal fingerprints of genome expansion and a Proteobacteria-rich microbiome.</title>
        <authorList>
            <person name="Quandt C.A."/>
            <person name="Kohler A."/>
            <person name="Hesse C.N."/>
            <person name="Sharpton T.J."/>
            <person name="Martin F."/>
            <person name="Spatafora J.W."/>
        </authorList>
    </citation>
    <scope>NUCLEOTIDE SEQUENCE [LARGE SCALE GENOMIC DNA]</scope>
    <source>
        <strain evidence="6 7">OSC145934</strain>
    </source>
</reference>
<feature type="compositionally biased region" description="Basic and acidic residues" evidence="4">
    <location>
        <begin position="848"/>
        <end position="861"/>
    </location>
</feature>
<accession>A0A232M339</accession>
<dbReference type="OrthoDB" id="427518at2759"/>
<dbReference type="Pfam" id="PF24883">
    <property type="entry name" value="NPHP3_N"/>
    <property type="match status" value="1"/>
</dbReference>
<evidence type="ECO:0000256" key="4">
    <source>
        <dbReference type="SAM" id="MobiDB-lite"/>
    </source>
</evidence>
<evidence type="ECO:0000313" key="6">
    <source>
        <dbReference type="EMBL" id="OXV10831.1"/>
    </source>
</evidence>
<dbReference type="InterPro" id="IPR056884">
    <property type="entry name" value="NPHP3-like_N"/>
</dbReference>
<dbReference type="InterPro" id="IPR002110">
    <property type="entry name" value="Ankyrin_rpt"/>
</dbReference>
<dbReference type="PROSITE" id="PS50297">
    <property type="entry name" value="ANK_REP_REGION"/>
    <property type="match status" value="2"/>
</dbReference>
<gene>
    <name evidence="6" type="ORF">Egran_01408</name>
</gene>
<name>A0A232M339_9EURO</name>
<dbReference type="Gene3D" id="3.40.50.1820">
    <property type="entry name" value="alpha/beta hydrolase"/>
    <property type="match status" value="1"/>
</dbReference>
<dbReference type="InterPro" id="IPR036770">
    <property type="entry name" value="Ankyrin_rpt-contain_sf"/>
</dbReference>
<proteinExistence type="inferred from homology"/>
<dbReference type="PROSITE" id="PS50088">
    <property type="entry name" value="ANK_REPEAT"/>
    <property type="match status" value="2"/>
</dbReference>
<keyword evidence="3" id="KW-0040">ANK repeat</keyword>
<comment type="similarity">
    <text evidence="1">Belongs to the putative lipase ROG1 family.</text>
</comment>
<organism evidence="6 7">
    <name type="scientific">Elaphomyces granulatus</name>
    <dbReference type="NCBI Taxonomy" id="519963"/>
    <lineage>
        <taxon>Eukaryota</taxon>
        <taxon>Fungi</taxon>
        <taxon>Dikarya</taxon>
        <taxon>Ascomycota</taxon>
        <taxon>Pezizomycotina</taxon>
        <taxon>Eurotiomycetes</taxon>
        <taxon>Eurotiomycetidae</taxon>
        <taxon>Eurotiales</taxon>
        <taxon>Elaphomycetaceae</taxon>
        <taxon>Elaphomyces</taxon>
    </lineage>
</organism>
<dbReference type="InterPro" id="IPR003593">
    <property type="entry name" value="AAA+_ATPase"/>
</dbReference>
<protein>
    <recommendedName>
        <fullName evidence="5">AAA+ ATPase domain-containing protein</fullName>
    </recommendedName>
</protein>
<feature type="domain" description="AAA+ ATPase" evidence="5">
    <location>
        <begin position="628"/>
        <end position="807"/>
    </location>
</feature>
<dbReference type="InterPro" id="IPR027417">
    <property type="entry name" value="P-loop_NTPase"/>
</dbReference>
<dbReference type="PANTHER" id="PTHR10039:SF14">
    <property type="entry name" value="NACHT DOMAIN-CONTAINING PROTEIN"/>
    <property type="match status" value="1"/>
</dbReference>
<dbReference type="SUPFAM" id="SSF48403">
    <property type="entry name" value="Ankyrin repeat"/>
    <property type="match status" value="1"/>
</dbReference>
<comment type="caution">
    <text evidence="6">The sequence shown here is derived from an EMBL/GenBank/DDBJ whole genome shotgun (WGS) entry which is preliminary data.</text>
</comment>
<feature type="repeat" description="ANK" evidence="3">
    <location>
        <begin position="1244"/>
        <end position="1276"/>
    </location>
</feature>
<dbReference type="PANTHER" id="PTHR10039">
    <property type="entry name" value="AMELOGENIN"/>
    <property type="match status" value="1"/>
</dbReference>
<evidence type="ECO:0000256" key="2">
    <source>
        <dbReference type="ARBA" id="ARBA00022737"/>
    </source>
</evidence>
<keyword evidence="7" id="KW-1185">Reference proteome</keyword>
<dbReference type="SMART" id="SM00382">
    <property type="entry name" value="AAA"/>
    <property type="match status" value="1"/>
</dbReference>
<dbReference type="InterPro" id="IPR007751">
    <property type="entry name" value="DUF676_lipase-like"/>
</dbReference>
<feature type="non-terminal residue" evidence="6">
    <location>
        <position position="1325"/>
    </location>
</feature>
<dbReference type="Pfam" id="PF12796">
    <property type="entry name" value="Ank_2"/>
    <property type="match status" value="1"/>
</dbReference>
<dbReference type="Pfam" id="PF05057">
    <property type="entry name" value="DUF676"/>
    <property type="match status" value="1"/>
</dbReference>
<feature type="compositionally biased region" description="Acidic residues" evidence="4">
    <location>
        <begin position="837"/>
        <end position="847"/>
    </location>
</feature>
<keyword evidence="2" id="KW-0677">Repeat</keyword>
<dbReference type="SUPFAM" id="SSF53474">
    <property type="entry name" value="alpha/beta-Hydrolases"/>
    <property type="match status" value="1"/>
</dbReference>
<dbReference type="Proteomes" id="UP000243515">
    <property type="component" value="Unassembled WGS sequence"/>
</dbReference>
<evidence type="ECO:0000256" key="3">
    <source>
        <dbReference type="PROSITE-ProRule" id="PRU00023"/>
    </source>
</evidence>